<dbReference type="AlphaFoldDB" id="A0A0E3C3E2"/>
<sequence>MSAPQHLLPLLNAALRELHGATLAMEVQLTQEEDAELMSLLRRLLLAEVMGNTWTMAIAGSQGAGKTTLLCAMYGLPKGPEAWLDPNEGRGEKMPVLVQECDGLSAPEGWASILRAGEDKSSPYREVKESLSLEQFRAACKGDLPGVLLPILKVPRRFFAGQQQAFVLLPGYEQAQRQTRLWQELMRQALISSAGCIVVSDQTRLANQEQRAIAADMRARELRGCEPVVVLMKTEGKVDRPEELDRLRLAAAEVFGLGADQWSQVVCAGEDTPQAPGYSEFWLPHLRRAIHAASAGTEEFRQAQLVRLRETLQKDLVRVEQTLRTRATLKTHGDGGSAEGAQALKRFTEEFDQACANLREEHAAAVKKLLADHASGAGQRMRNRLDSDYDGFRNKVKNTFEGVNAAESRLRQDIELAWMPSQKNTLLAGYTQLLASTTQRQLGLLPSQDASTDVLQKLGYVDGNGEPVASAVLLDEGRRADLIQLFQSTAGEGGQRTGKELEATVRLLPAMALEYVRIASLVPSVTQPDAWKQVQMPQSDLHGSLRTVQDEFGAFKGAAGKLVGGLGVLLAVDVAADGKADLLQAAGSLLGLETAGVAAAVSPYVAGAMAAGVALFLAHSVLQQVRQHDLRVSGVAGAMIENIRDHWDTHLMAHYDQVMATLRRQLVAGLRRRYDLDQALVLQDRFAKAMADVRVLRRDLLEGIARSGSALDLLDAAGAA</sequence>
<accession>A0A0E3C3E2</accession>
<evidence type="ECO:0000313" key="1">
    <source>
        <dbReference type="EMBL" id="KGG93007.1"/>
    </source>
</evidence>
<dbReference type="Proteomes" id="UP000029567">
    <property type="component" value="Unassembled WGS sequence"/>
</dbReference>
<dbReference type="EMBL" id="AWTN01000085">
    <property type="protein sequence ID" value="KGG93007.1"/>
    <property type="molecule type" value="Genomic_DNA"/>
</dbReference>
<protein>
    <recommendedName>
        <fullName evidence="3">Sugar kinase</fullName>
    </recommendedName>
</protein>
<organism evidence="1 2">
    <name type="scientific">Comamonas thiooxydans</name>
    <dbReference type="NCBI Taxonomy" id="363952"/>
    <lineage>
        <taxon>Bacteria</taxon>
        <taxon>Pseudomonadati</taxon>
        <taxon>Pseudomonadota</taxon>
        <taxon>Betaproteobacteria</taxon>
        <taxon>Burkholderiales</taxon>
        <taxon>Comamonadaceae</taxon>
        <taxon>Comamonas</taxon>
    </lineage>
</organism>
<comment type="caution">
    <text evidence="1">The sequence shown here is derived from an EMBL/GenBank/DDBJ whole genome shotgun (WGS) entry which is preliminary data.</text>
</comment>
<dbReference type="RefSeq" id="WP_034379007.1">
    <property type="nucleotide sequence ID" value="NZ_AWTN01000085.1"/>
</dbReference>
<proteinExistence type="predicted"/>
<reference evidence="1 2" key="1">
    <citation type="submission" date="2013-09" db="EMBL/GenBank/DDBJ databases">
        <title>High correlation between genotypes and phenotypes of environmental bacteria Comamonas testosteroni strains.</title>
        <authorList>
            <person name="Liu L."/>
            <person name="Zhu W."/>
            <person name="Xia X."/>
            <person name="Xu B."/>
            <person name="Luo M."/>
            <person name="Wang G."/>
        </authorList>
    </citation>
    <scope>NUCLEOTIDE SEQUENCE [LARGE SCALE GENOMIC DNA]</scope>
    <source>
        <strain evidence="1 2">JL14</strain>
    </source>
</reference>
<evidence type="ECO:0000313" key="2">
    <source>
        <dbReference type="Proteomes" id="UP000029567"/>
    </source>
</evidence>
<gene>
    <name evidence="1" type="ORF">P245_10595</name>
</gene>
<evidence type="ECO:0008006" key="3">
    <source>
        <dbReference type="Google" id="ProtNLM"/>
    </source>
</evidence>
<name>A0A0E3C3E2_9BURK</name>